<dbReference type="AlphaFoldDB" id="A0A8J5LJ76"/>
<name>A0A8J5LJ76_ZINOF</name>
<protein>
    <submittedName>
        <fullName evidence="2">Uncharacterized protein</fullName>
    </submittedName>
</protein>
<dbReference type="Proteomes" id="UP000734854">
    <property type="component" value="Unassembled WGS sequence"/>
</dbReference>
<accession>A0A8J5LJ76</accession>
<keyword evidence="3" id="KW-1185">Reference proteome</keyword>
<feature type="region of interest" description="Disordered" evidence="1">
    <location>
        <begin position="1"/>
        <end position="70"/>
    </location>
</feature>
<comment type="caution">
    <text evidence="2">The sequence shown here is derived from an EMBL/GenBank/DDBJ whole genome shotgun (WGS) entry which is preliminary data.</text>
</comment>
<reference evidence="2 3" key="1">
    <citation type="submission" date="2020-08" db="EMBL/GenBank/DDBJ databases">
        <title>Plant Genome Project.</title>
        <authorList>
            <person name="Zhang R.-G."/>
        </authorList>
    </citation>
    <scope>NUCLEOTIDE SEQUENCE [LARGE SCALE GENOMIC DNA]</scope>
    <source>
        <tissue evidence="2">Rhizome</tissue>
    </source>
</reference>
<gene>
    <name evidence="2" type="ORF">ZIOFF_019364</name>
</gene>
<dbReference type="EMBL" id="JACMSC010000005">
    <property type="protein sequence ID" value="KAG6522226.1"/>
    <property type="molecule type" value="Genomic_DNA"/>
</dbReference>
<organism evidence="2 3">
    <name type="scientific">Zingiber officinale</name>
    <name type="common">Ginger</name>
    <name type="synonym">Amomum zingiber</name>
    <dbReference type="NCBI Taxonomy" id="94328"/>
    <lineage>
        <taxon>Eukaryota</taxon>
        <taxon>Viridiplantae</taxon>
        <taxon>Streptophyta</taxon>
        <taxon>Embryophyta</taxon>
        <taxon>Tracheophyta</taxon>
        <taxon>Spermatophyta</taxon>
        <taxon>Magnoliopsida</taxon>
        <taxon>Liliopsida</taxon>
        <taxon>Zingiberales</taxon>
        <taxon>Zingiberaceae</taxon>
        <taxon>Zingiber</taxon>
    </lineage>
</organism>
<evidence type="ECO:0000313" key="3">
    <source>
        <dbReference type="Proteomes" id="UP000734854"/>
    </source>
</evidence>
<evidence type="ECO:0000313" key="2">
    <source>
        <dbReference type="EMBL" id="KAG6522226.1"/>
    </source>
</evidence>
<proteinExistence type="predicted"/>
<evidence type="ECO:0000256" key="1">
    <source>
        <dbReference type="SAM" id="MobiDB-lite"/>
    </source>
</evidence>
<sequence>MLSGVIDVNSTSNTSTGGGYVAPNDPDGDLYANSHMYASGPNTETPSIGPPPVISNKPPSSHATANEDERRMSLTKYQVHDETSQIQKVNSIDAAIDRRISESQLASRMTF</sequence>